<dbReference type="InterPro" id="IPR007362">
    <property type="entry name" value="DUF429"/>
</dbReference>
<evidence type="ECO:0000313" key="2">
    <source>
        <dbReference type="Proteomes" id="UP000235005"/>
    </source>
</evidence>
<protein>
    <recommendedName>
        <fullName evidence="3">DUF429 domain-containing protein</fullName>
    </recommendedName>
</protein>
<evidence type="ECO:0008006" key="3">
    <source>
        <dbReference type="Google" id="ProtNLM"/>
    </source>
</evidence>
<organism evidence="1 2">
    <name type="scientific">Pseudohalioglobus lutimaris</name>
    <dbReference type="NCBI Taxonomy" id="1737061"/>
    <lineage>
        <taxon>Bacteria</taxon>
        <taxon>Pseudomonadati</taxon>
        <taxon>Pseudomonadota</taxon>
        <taxon>Gammaproteobacteria</taxon>
        <taxon>Cellvibrionales</taxon>
        <taxon>Halieaceae</taxon>
        <taxon>Pseudohalioglobus</taxon>
    </lineage>
</organism>
<gene>
    <name evidence="1" type="ORF">C0039_13205</name>
</gene>
<proteinExistence type="predicted"/>
<reference evidence="1 2" key="1">
    <citation type="submission" date="2018-01" db="EMBL/GenBank/DDBJ databases">
        <title>The draft genome sequence of Halioglobus lutimaris HF004.</title>
        <authorList>
            <person name="Du Z.-J."/>
            <person name="Shi M.-J."/>
        </authorList>
    </citation>
    <scope>NUCLEOTIDE SEQUENCE [LARGE SCALE GENOMIC DNA]</scope>
    <source>
        <strain evidence="1 2">HF004</strain>
    </source>
</reference>
<evidence type="ECO:0000313" key="1">
    <source>
        <dbReference type="EMBL" id="PLW68147.1"/>
    </source>
</evidence>
<name>A0A2N5X0Y2_9GAMM</name>
<dbReference type="Pfam" id="PF04250">
    <property type="entry name" value="DUF429"/>
    <property type="match status" value="1"/>
</dbReference>
<sequence length="380" mass="42037">MRCPPVSYTYFQMVDLTSDRYNLVRGDFPFHSDAGSVLDMTLQGDVNAILAALESKHRRCTYNAMASFLGISLPQLFSALGERRPHASWIVNQNTHKPTKYTKAQEHPHLYDNAQVISSEQELHTFLGQVAGATKSTPLTAYPEAACYGVDGCKGGWLFAKILDGELSFGTVPSIGVLVEKAAEGSRIFIDIPIGLRSKSADARLCDREARQILKPRRNSSVFNAPIRELLSTEDYASANALSKRLINKGISKQSFNIMDKIREVDDLLQGSAKARALLREVHPEVCFWSLAGGIAMEHSKKSEEGFNERLEHIQEYLPNARRAVLGAIDHYPRSNVAKDDILDAVVAAITASYPDRWATLPAAPELDEAGLPMEMVYLN</sequence>
<dbReference type="Proteomes" id="UP000235005">
    <property type="component" value="Unassembled WGS sequence"/>
</dbReference>
<comment type="caution">
    <text evidence="1">The sequence shown here is derived from an EMBL/GenBank/DDBJ whole genome shotgun (WGS) entry which is preliminary data.</text>
</comment>
<keyword evidence="2" id="KW-1185">Reference proteome</keyword>
<dbReference type="EMBL" id="PKUS01000018">
    <property type="protein sequence ID" value="PLW68147.1"/>
    <property type="molecule type" value="Genomic_DNA"/>
</dbReference>
<accession>A0A2N5X0Y2</accession>
<dbReference type="AlphaFoldDB" id="A0A2N5X0Y2"/>